<dbReference type="Proteomes" id="UP000237631">
    <property type="component" value="Unassembled WGS sequence"/>
</dbReference>
<evidence type="ECO:0000256" key="1">
    <source>
        <dbReference type="SAM" id="MobiDB-lite"/>
    </source>
</evidence>
<proteinExistence type="predicted"/>
<evidence type="ECO:0000313" key="3">
    <source>
        <dbReference type="Proteomes" id="UP000237631"/>
    </source>
</evidence>
<feature type="compositionally biased region" description="Acidic residues" evidence="1">
    <location>
        <begin position="47"/>
        <end position="58"/>
    </location>
</feature>
<accession>A0A2S6CKF7</accession>
<keyword evidence="3" id="KW-1185">Reference proteome</keyword>
<name>A0A2S6CKF7_9PEZI</name>
<reference evidence="3" key="1">
    <citation type="journal article" date="2017" name="bioRxiv">
        <title>Conservation of a gene cluster reveals novel cercosporin biosynthetic mechanisms and extends production to the genus Colletotrichum.</title>
        <authorList>
            <person name="de Jonge R."/>
            <person name="Ebert M.K."/>
            <person name="Huitt-Roehl C.R."/>
            <person name="Pal P."/>
            <person name="Suttle J.C."/>
            <person name="Spanner R.E."/>
            <person name="Neubauer J.D."/>
            <person name="Jurick W.M.II."/>
            <person name="Stott K.A."/>
            <person name="Secor G.A."/>
            <person name="Thomma B.P.H.J."/>
            <person name="Van de Peer Y."/>
            <person name="Townsend C.A."/>
            <person name="Bolton M.D."/>
        </authorList>
    </citation>
    <scope>NUCLEOTIDE SEQUENCE [LARGE SCALE GENOMIC DNA]</scope>
    <source>
        <strain evidence="3">CBS538.71</strain>
    </source>
</reference>
<comment type="caution">
    <text evidence="2">The sequence shown here is derived from an EMBL/GenBank/DDBJ whole genome shotgun (WGS) entry which is preliminary data.</text>
</comment>
<dbReference type="AlphaFoldDB" id="A0A2S6CKF7"/>
<dbReference type="OrthoDB" id="10502384at2759"/>
<feature type="compositionally biased region" description="Basic and acidic residues" evidence="1">
    <location>
        <begin position="1"/>
        <end position="28"/>
    </location>
</feature>
<feature type="region of interest" description="Disordered" evidence="1">
    <location>
        <begin position="1"/>
        <end position="62"/>
    </location>
</feature>
<sequence>MPHNRSTDEGREKSGKGFNEEEKAEKSVQESVGNTIERHKTHSGPADELEDESDEQNEQSESALRLRDHLEGLPQELYHYIYDLTFTAGRKRCIYVPWTFTGKYDRGPGMLSINEKLPHLLHVDRRSRKKFARMYFGDPKSILVIHGGAIRNVHIESQHLELIPELVFIRGGRSWDDAYDDRARQDMVAHGFGAAVVEKFEFMSPTEFVARYKDQARRVRKAKARRKSRQSLPHAVVDGP</sequence>
<protein>
    <submittedName>
        <fullName evidence="2">Uncharacterized protein</fullName>
    </submittedName>
</protein>
<evidence type="ECO:0000313" key="2">
    <source>
        <dbReference type="EMBL" id="PPJ60201.1"/>
    </source>
</evidence>
<gene>
    <name evidence="2" type="ORF">CBER1_10122</name>
</gene>
<dbReference type="EMBL" id="PNEN01000300">
    <property type="protein sequence ID" value="PPJ60201.1"/>
    <property type="molecule type" value="Genomic_DNA"/>
</dbReference>
<organism evidence="2 3">
    <name type="scientific">Cercospora berteroae</name>
    <dbReference type="NCBI Taxonomy" id="357750"/>
    <lineage>
        <taxon>Eukaryota</taxon>
        <taxon>Fungi</taxon>
        <taxon>Dikarya</taxon>
        <taxon>Ascomycota</taxon>
        <taxon>Pezizomycotina</taxon>
        <taxon>Dothideomycetes</taxon>
        <taxon>Dothideomycetidae</taxon>
        <taxon>Mycosphaerellales</taxon>
        <taxon>Mycosphaerellaceae</taxon>
        <taxon>Cercospora</taxon>
    </lineage>
</organism>